<dbReference type="GO" id="GO:0005524">
    <property type="term" value="F:ATP binding"/>
    <property type="evidence" value="ECO:0007669"/>
    <property type="project" value="UniProtKB-KW"/>
</dbReference>
<proteinExistence type="predicted"/>
<sequence length="273" mass="29387">MHPVQVIAVTGGKGGVGKTNVSVNLSLALAELGRRVMLLDADLGLANVDVLLGLTPRYTLADVIAGECDLRDVLLQGPGGVRIVPAASGTQSMVNLSPVQHAGLIRAFSEIADDLDVLIIDTAAGIGDGVISFVRAAQEVLLVVTDEPTSITDAYAQIKLLSRDYGMSRFRVLANMAHTPQEGRSLFAKLTKVTERFLDVALQYAGAVPYDESVRKAVQRQRAVYEAYPRSKCSLAFRSIAQQVDTWPLPVNPRGHLEFFIERLVQPAEGHSA</sequence>
<comment type="caution">
    <text evidence="3">The sequence shown here is derived from an EMBL/GenBank/DDBJ whole genome shotgun (WGS) entry which is preliminary data.</text>
</comment>
<organism evidence="3 4">
    <name type="scientific">Azomonas macrocytogenes</name>
    <name type="common">Azotobacter macrocytogenes</name>
    <dbReference type="NCBI Taxonomy" id="69962"/>
    <lineage>
        <taxon>Bacteria</taxon>
        <taxon>Pseudomonadati</taxon>
        <taxon>Pseudomonadota</taxon>
        <taxon>Gammaproteobacteria</taxon>
        <taxon>Pseudomonadales</taxon>
        <taxon>Pseudomonadaceae</taxon>
        <taxon>Azomonas</taxon>
    </lineage>
</organism>
<dbReference type="GO" id="GO:0051782">
    <property type="term" value="P:negative regulation of cell division"/>
    <property type="evidence" value="ECO:0007669"/>
    <property type="project" value="TreeGrafter"/>
</dbReference>
<keyword evidence="3" id="KW-0282">Flagellum</keyword>
<keyword evidence="4" id="KW-1185">Reference proteome</keyword>
<dbReference type="GO" id="GO:0005829">
    <property type="term" value="C:cytosol"/>
    <property type="evidence" value="ECO:0007669"/>
    <property type="project" value="TreeGrafter"/>
</dbReference>
<dbReference type="PIRSF" id="PIRSF003092">
    <property type="entry name" value="MinD"/>
    <property type="match status" value="1"/>
</dbReference>
<dbReference type="Pfam" id="PF10609">
    <property type="entry name" value="ParA"/>
    <property type="match status" value="1"/>
</dbReference>
<dbReference type="AlphaFoldDB" id="A0A839SXI5"/>
<gene>
    <name evidence="3" type="ORF">FHR87_000182</name>
</gene>
<dbReference type="InterPro" id="IPR033756">
    <property type="entry name" value="YlxH/NBP35"/>
</dbReference>
<dbReference type="CDD" id="cd02038">
    <property type="entry name" value="FlhG-like"/>
    <property type="match status" value="1"/>
</dbReference>
<reference evidence="3 4" key="1">
    <citation type="submission" date="2020-08" db="EMBL/GenBank/DDBJ databases">
        <title>Genomic Encyclopedia of Type Strains, Phase III (KMG-III): the genomes of soil and plant-associated and newly described type strains.</title>
        <authorList>
            <person name="Whitman W."/>
        </authorList>
    </citation>
    <scope>NUCLEOTIDE SEQUENCE [LARGE SCALE GENOMIC DNA]</scope>
    <source>
        <strain evidence="3 4">CECT 4462</strain>
    </source>
</reference>
<keyword evidence="2" id="KW-0067">ATP-binding</keyword>
<dbReference type="InterPro" id="IPR027417">
    <property type="entry name" value="P-loop_NTPase"/>
</dbReference>
<evidence type="ECO:0000256" key="2">
    <source>
        <dbReference type="ARBA" id="ARBA00022840"/>
    </source>
</evidence>
<protein>
    <submittedName>
        <fullName evidence="3">Flagellar biosynthesis protein FlhG</fullName>
    </submittedName>
</protein>
<evidence type="ECO:0000256" key="1">
    <source>
        <dbReference type="ARBA" id="ARBA00022741"/>
    </source>
</evidence>
<dbReference type="Proteomes" id="UP000549250">
    <property type="component" value="Unassembled WGS sequence"/>
</dbReference>
<dbReference type="InterPro" id="IPR050625">
    <property type="entry name" value="ParA/MinD_ATPase"/>
</dbReference>
<keyword evidence="3" id="KW-0966">Cell projection</keyword>
<dbReference type="GO" id="GO:0009898">
    <property type="term" value="C:cytoplasmic side of plasma membrane"/>
    <property type="evidence" value="ECO:0007669"/>
    <property type="project" value="TreeGrafter"/>
</dbReference>
<accession>A0A839SXI5</accession>
<keyword evidence="1" id="KW-0547">Nucleotide-binding</keyword>
<dbReference type="EMBL" id="JACHXI010000001">
    <property type="protein sequence ID" value="MBB3101822.1"/>
    <property type="molecule type" value="Genomic_DNA"/>
</dbReference>
<name>A0A839SXI5_AZOMA</name>
<dbReference type="SUPFAM" id="SSF52540">
    <property type="entry name" value="P-loop containing nucleoside triphosphate hydrolases"/>
    <property type="match status" value="1"/>
</dbReference>
<dbReference type="GO" id="GO:0016887">
    <property type="term" value="F:ATP hydrolysis activity"/>
    <property type="evidence" value="ECO:0007669"/>
    <property type="project" value="TreeGrafter"/>
</dbReference>
<dbReference type="InterPro" id="IPR033875">
    <property type="entry name" value="FlhG"/>
</dbReference>
<dbReference type="PANTHER" id="PTHR43384:SF4">
    <property type="entry name" value="CELLULOSE BIOSYNTHESIS PROTEIN BCSQ-RELATED"/>
    <property type="match status" value="1"/>
</dbReference>
<dbReference type="PANTHER" id="PTHR43384">
    <property type="entry name" value="SEPTUM SITE-DETERMINING PROTEIN MIND HOMOLOG, CHLOROPLASTIC-RELATED"/>
    <property type="match status" value="1"/>
</dbReference>
<keyword evidence="3" id="KW-0969">Cilium</keyword>
<dbReference type="Gene3D" id="3.40.50.300">
    <property type="entry name" value="P-loop containing nucleotide triphosphate hydrolases"/>
    <property type="match status" value="1"/>
</dbReference>
<dbReference type="FunFam" id="3.40.50.300:FF:000158">
    <property type="entry name" value="Site-determining protein"/>
    <property type="match status" value="1"/>
</dbReference>
<evidence type="ECO:0000313" key="3">
    <source>
        <dbReference type="EMBL" id="MBB3101822.1"/>
    </source>
</evidence>
<evidence type="ECO:0000313" key="4">
    <source>
        <dbReference type="Proteomes" id="UP000549250"/>
    </source>
</evidence>
<dbReference type="InterPro" id="IPR025501">
    <property type="entry name" value="MinD_FleN"/>
</dbReference>